<dbReference type="Proteomes" id="UP001604277">
    <property type="component" value="Unassembled WGS sequence"/>
</dbReference>
<evidence type="ECO:0000256" key="8">
    <source>
        <dbReference type="SAM" id="Coils"/>
    </source>
</evidence>
<keyword evidence="2" id="KW-0805">Transcription regulation</keyword>
<evidence type="ECO:0000256" key="9">
    <source>
        <dbReference type="SAM" id="MobiDB-lite"/>
    </source>
</evidence>
<dbReference type="SMART" id="SM00297">
    <property type="entry name" value="BROMO"/>
    <property type="match status" value="1"/>
</dbReference>
<keyword evidence="6" id="KW-0539">Nucleus</keyword>
<dbReference type="SUPFAM" id="SSF47370">
    <property type="entry name" value="Bromodomain"/>
    <property type="match status" value="1"/>
</dbReference>
<evidence type="ECO:0000256" key="5">
    <source>
        <dbReference type="ARBA" id="ARBA00023163"/>
    </source>
</evidence>
<dbReference type="PROSITE" id="PS51525">
    <property type="entry name" value="NET"/>
    <property type="match status" value="1"/>
</dbReference>
<dbReference type="Gene3D" id="1.20.1270.220">
    <property type="match status" value="1"/>
</dbReference>
<dbReference type="Pfam" id="PF00439">
    <property type="entry name" value="Bromodomain"/>
    <property type="match status" value="1"/>
</dbReference>
<evidence type="ECO:0000256" key="4">
    <source>
        <dbReference type="ARBA" id="ARBA00023117"/>
    </source>
</evidence>
<gene>
    <name evidence="12" type="ORF">Fot_29058</name>
</gene>
<evidence type="ECO:0000256" key="1">
    <source>
        <dbReference type="ARBA" id="ARBA00004123"/>
    </source>
</evidence>
<dbReference type="InterPro" id="IPR038336">
    <property type="entry name" value="NET_sf"/>
</dbReference>
<feature type="compositionally biased region" description="Basic and acidic residues" evidence="9">
    <location>
        <begin position="432"/>
        <end position="442"/>
    </location>
</feature>
<dbReference type="CDD" id="cd05506">
    <property type="entry name" value="Bromo_plant1"/>
    <property type="match status" value="1"/>
</dbReference>
<keyword evidence="5" id="KW-0804">Transcription</keyword>
<dbReference type="PANTHER" id="PTHR46136:SF33">
    <property type="entry name" value="TRANSCRIPTION FACTOR GTE10"/>
    <property type="match status" value="1"/>
</dbReference>
<evidence type="ECO:0000256" key="7">
    <source>
        <dbReference type="PROSITE-ProRule" id="PRU00035"/>
    </source>
</evidence>
<dbReference type="InterPro" id="IPR001487">
    <property type="entry name" value="Bromodomain"/>
</dbReference>
<feature type="compositionally biased region" description="Low complexity" evidence="9">
    <location>
        <begin position="471"/>
        <end position="488"/>
    </location>
</feature>
<organism evidence="12 13">
    <name type="scientific">Forsythia ovata</name>
    <dbReference type="NCBI Taxonomy" id="205694"/>
    <lineage>
        <taxon>Eukaryota</taxon>
        <taxon>Viridiplantae</taxon>
        <taxon>Streptophyta</taxon>
        <taxon>Embryophyta</taxon>
        <taxon>Tracheophyta</taxon>
        <taxon>Spermatophyta</taxon>
        <taxon>Magnoliopsida</taxon>
        <taxon>eudicotyledons</taxon>
        <taxon>Gunneridae</taxon>
        <taxon>Pentapetalae</taxon>
        <taxon>asterids</taxon>
        <taxon>lamiids</taxon>
        <taxon>Lamiales</taxon>
        <taxon>Oleaceae</taxon>
        <taxon>Forsythieae</taxon>
        <taxon>Forsythia</taxon>
    </lineage>
</organism>
<evidence type="ECO:0000256" key="2">
    <source>
        <dbReference type="ARBA" id="ARBA00023015"/>
    </source>
</evidence>
<keyword evidence="3 8" id="KW-0175">Coiled coil</keyword>
<dbReference type="InterPro" id="IPR052442">
    <property type="entry name" value="Env_Response_Regulator"/>
</dbReference>
<dbReference type="Pfam" id="PF17035">
    <property type="entry name" value="BET"/>
    <property type="match status" value="1"/>
</dbReference>
<dbReference type="InterPro" id="IPR036427">
    <property type="entry name" value="Bromodomain-like_sf"/>
</dbReference>
<dbReference type="PRINTS" id="PR00503">
    <property type="entry name" value="BROMODOMAIN"/>
</dbReference>
<feature type="domain" description="NET" evidence="11">
    <location>
        <begin position="325"/>
        <end position="407"/>
    </location>
</feature>
<feature type="region of interest" description="Disordered" evidence="9">
    <location>
        <begin position="465"/>
        <end position="518"/>
    </location>
</feature>
<evidence type="ECO:0000259" key="11">
    <source>
        <dbReference type="PROSITE" id="PS51525"/>
    </source>
</evidence>
<dbReference type="PROSITE" id="PS50014">
    <property type="entry name" value="BROMODOMAIN_2"/>
    <property type="match status" value="1"/>
</dbReference>
<dbReference type="PANTHER" id="PTHR46136">
    <property type="entry name" value="TRANSCRIPTION FACTOR GTE8"/>
    <property type="match status" value="1"/>
</dbReference>
<feature type="coiled-coil region" evidence="8">
    <location>
        <begin position="608"/>
        <end position="654"/>
    </location>
</feature>
<dbReference type="AlphaFoldDB" id="A0ABD1TQW1"/>
<dbReference type="GO" id="GO:0005634">
    <property type="term" value="C:nucleus"/>
    <property type="evidence" value="ECO:0007669"/>
    <property type="project" value="UniProtKB-SubCell"/>
</dbReference>
<dbReference type="InterPro" id="IPR027353">
    <property type="entry name" value="NET_dom"/>
</dbReference>
<evidence type="ECO:0000259" key="10">
    <source>
        <dbReference type="PROSITE" id="PS50014"/>
    </source>
</evidence>
<protein>
    <submittedName>
        <fullName evidence="12">Transcription factor GTE10</fullName>
    </submittedName>
</protein>
<accession>A0ABD1TQW1</accession>
<dbReference type="EMBL" id="JBFOLJ010000008">
    <property type="protein sequence ID" value="KAL2515087.1"/>
    <property type="molecule type" value="Genomic_DNA"/>
</dbReference>
<feature type="region of interest" description="Disordered" evidence="9">
    <location>
        <begin position="423"/>
        <end position="446"/>
    </location>
</feature>
<dbReference type="InterPro" id="IPR037377">
    <property type="entry name" value="GTE_bromo"/>
</dbReference>
<reference evidence="13" key="1">
    <citation type="submission" date="2024-07" db="EMBL/GenBank/DDBJ databases">
        <title>Two chromosome-level genome assemblies of Korean endemic species Abeliophyllum distichum and Forsythia ovata (Oleaceae).</title>
        <authorList>
            <person name="Jang H."/>
        </authorList>
    </citation>
    <scope>NUCLEOTIDE SEQUENCE [LARGE SCALE GENOMIC DNA]</scope>
</reference>
<comment type="subcellular location">
    <subcellularLocation>
        <location evidence="1">Nucleus</location>
    </subcellularLocation>
</comment>
<keyword evidence="4 7" id="KW-0103">Bromodomain</keyword>
<evidence type="ECO:0000313" key="12">
    <source>
        <dbReference type="EMBL" id="KAL2515087.1"/>
    </source>
</evidence>
<comment type="caution">
    <text evidence="12">The sequence shown here is derived from an EMBL/GenBank/DDBJ whole genome shotgun (WGS) entry which is preliminary data.</text>
</comment>
<evidence type="ECO:0000313" key="13">
    <source>
        <dbReference type="Proteomes" id="UP001604277"/>
    </source>
</evidence>
<feature type="coiled-coil region" evidence="8">
    <location>
        <begin position="83"/>
        <end position="110"/>
    </location>
</feature>
<evidence type="ECO:0000256" key="6">
    <source>
        <dbReference type="ARBA" id="ARBA00023242"/>
    </source>
</evidence>
<sequence>MRKTWKLSKGFSSGFVRDYRYSVEAMAELDGFGSSDSVDTQSTFPEDSFAPQKKSISFNVDGFDRSVVPTHVFSLSRISHLGRRDLDIKLKNELEQVRMLQKKIALLSSNAPSDMHSYGDGPKRAAKVQTYLISVNKVSAVSGKKKFPLGRNVPRMNGGAMAARQTELVKKHSLPQNLNSVTLMKQCETLLNRLMTQKNALIFNSPVDIVAFNIPDYFNVIKHPMDLGTIKTKLLSGRYSSPEEFAANVRLTFKNAMTYNPPGHHVHHTAEKMNKLFEVRWKQIEKKIPVTMDASMPSKAGAIMEAKTPSMPPSKKQKTTFTENKVKQEPIKPLMSNVEKRKLEAELEMWLEELPEDIINILKENTLNGSQVNEDEITIDLDTLSDDTLFKLRKLLDDYLEKKQKSQAKIELFEIEICNESGYSNSHVQPRKGNEPAERDVYIARNDTPISSFPHIEIDKDAARIDSQCRSSSSSSNSDSGNSSGSESDGVKDSVPASTAKETVVSGVDEENDLGDVNTRDFLNGLTVRNSPSKCASVELSCCLEGESAPPERQVSPGKLYRAALLRSRFADIIIKAQENTFEKGERQDPEKLKLEKEEFERQRREEKARLIAEVKAAEVSQKRAEAEAAAEARRKRELEREAARQALQKMEKTVDINDNSQYMEYLEMFRAAPDDNLQASGNPLEQLGLYMKMEEEEEEVEPQSIPDTST</sequence>
<name>A0ABD1TQW1_9LAMI</name>
<proteinExistence type="predicted"/>
<feature type="domain" description="Bromo" evidence="10">
    <location>
        <begin position="195"/>
        <end position="267"/>
    </location>
</feature>
<dbReference type="Gene3D" id="1.20.920.10">
    <property type="entry name" value="Bromodomain-like"/>
    <property type="match status" value="1"/>
</dbReference>
<keyword evidence="13" id="KW-1185">Reference proteome</keyword>
<evidence type="ECO:0000256" key="3">
    <source>
        <dbReference type="ARBA" id="ARBA00023054"/>
    </source>
</evidence>